<evidence type="ECO:0000256" key="3">
    <source>
        <dbReference type="ARBA" id="ARBA00022989"/>
    </source>
</evidence>
<name>A0A7W7B0L9_9SPHN</name>
<dbReference type="GO" id="GO:0033281">
    <property type="term" value="C:TAT protein transport complex"/>
    <property type="evidence" value="ECO:0007669"/>
    <property type="project" value="UniProtKB-UniRule"/>
</dbReference>
<dbReference type="PANTHER" id="PTHR30371">
    <property type="entry name" value="SEC-INDEPENDENT PROTEIN TRANSLOCASE PROTEIN TATC"/>
    <property type="match status" value="1"/>
</dbReference>
<feature type="transmembrane region" description="Helical" evidence="5">
    <location>
        <begin position="195"/>
        <end position="211"/>
    </location>
</feature>
<comment type="caution">
    <text evidence="6">The sequence shown here is derived from an EMBL/GenBank/DDBJ whole genome shotgun (WGS) entry which is preliminary data.</text>
</comment>
<dbReference type="Proteomes" id="UP000566324">
    <property type="component" value="Unassembled WGS sequence"/>
</dbReference>
<comment type="similarity">
    <text evidence="5">Belongs to the TatC family.</text>
</comment>
<feature type="transmembrane region" description="Helical" evidence="5">
    <location>
        <begin position="217"/>
        <end position="239"/>
    </location>
</feature>
<dbReference type="PANTHER" id="PTHR30371:SF0">
    <property type="entry name" value="SEC-INDEPENDENT PROTEIN TRANSLOCASE PROTEIN TATC, CHLOROPLASTIC-RELATED"/>
    <property type="match status" value="1"/>
</dbReference>
<evidence type="ECO:0000256" key="5">
    <source>
        <dbReference type="HAMAP-Rule" id="MF_00902"/>
    </source>
</evidence>
<keyword evidence="4 5" id="KW-0472">Membrane</keyword>
<sequence length="262" mass="28836">MREIDDSKAPLLDHLIELRQRLLYCVIALILAFSVCFAFADDIFAFLVQPLVKAKASQLIYTKLYEAFFVEIKVALFASFLMAFPIITNQLWLFIAPGLYRSEKRAFLPFLIATPVLFTAGAALAYYVVMPTVFTFLLGFQTTDAGIPQQALPAMDDYLSFVMGLIFAFGFCFLLPVLLMLLARAGIVDVAQLRSFRRYAIVGAFVVAAVLTPPDVISQLLLAIPLMILYEVGIIGIVLTNRRAAKLSAAESAAEEAGNAAE</sequence>
<gene>
    <name evidence="5" type="primary">tatC</name>
    <name evidence="6" type="ORF">GGQ98_001459</name>
</gene>
<dbReference type="AlphaFoldDB" id="A0A7W7B0L9"/>
<evidence type="ECO:0000313" key="6">
    <source>
        <dbReference type="EMBL" id="MBB4631843.1"/>
    </source>
</evidence>
<feature type="transmembrane region" description="Helical" evidence="5">
    <location>
        <begin position="21"/>
        <end position="40"/>
    </location>
</feature>
<keyword evidence="5" id="KW-0811">Translocation</keyword>
<dbReference type="RefSeq" id="WP_184067266.1">
    <property type="nucleotide sequence ID" value="NZ_JACHNZ010000013.1"/>
</dbReference>
<dbReference type="GO" id="GO:0009977">
    <property type="term" value="F:proton motive force dependent protein transmembrane transporter activity"/>
    <property type="evidence" value="ECO:0007669"/>
    <property type="project" value="TreeGrafter"/>
</dbReference>
<keyword evidence="5" id="KW-1003">Cell membrane</keyword>
<proteinExistence type="inferred from homology"/>
<keyword evidence="5" id="KW-0653">Protein transport</keyword>
<comment type="function">
    <text evidence="5">Part of the twin-arginine translocation (Tat) system that transports large folded proteins containing a characteristic twin-arginine motif in their signal peptide across membranes. Together with TatB, TatC is part of a receptor directly interacting with Tat signal peptides.</text>
</comment>
<keyword evidence="2 5" id="KW-0812">Transmembrane</keyword>
<keyword evidence="5" id="KW-0813">Transport</keyword>
<dbReference type="GO" id="GO:0043953">
    <property type="term" value="P:protein transport by the Tat complex"/>
    <property type="evidence" value="ECO:0007669"/>
    <property type="project" value="UniProtKB-UniRule"/>
</dbReference>
<organism evidence="6 7">
    <name type="scientific">Sphingosinicella soli</name>
    <dbReference type="NCBI Taxonomy" id="333708"/>
    <lineage>
        <taxon>Bacteria</taxon>
        <taxon>Pseudomonadati</taxon>
        <taxon>Pseudomonadota</taxon>
        <taxon>Alphaproteobacteria</taxon>
        <taxon>Sphingomonadales</taxon>
        <taxon>Sphingosinicellaceae</taxon>
        <taxon>Sphingosinicella</taxon>
    </lineage>
</organism>
<evidence type="ECO:0000256" key="1">
    <source>
        <dbReference type="ARBA" id="ARBA00004141"/>
    </source>
</evidence>
<reference evidence="6 7" key="1">
    <citation type="submission" date="2020-08" db="EMBL/GenBank/DDBJ databases">
        <title>Genomic Encyclopedia of Type Strains, Phase IV (KMG-IV): sequencing the most valuable type-strain genomes for metagenomic binning, comparative biology and taxonomic classification.</title>
        <authorList>
            <person name="Goeker M."/>
        </authorList>
    </citation>
    <scope>NUCLEOTIDE SEQUENCE [LARGE SCALE GENOMIC DNA]</scope>
    <source>
        <strain evidence="6 7">DSM 17328</strain>
    </source>
</reference>
<feature type="transmembrane region" description="Helical" evidence="5">
    <location>
        <begin position="74"/>
        <end position="95"/>
    </location>
</feature>
<feature type="transmembrane region" description="Helical" evidence="5">
    <location>
        <begin position="107"/>
        <end position="129"/>
    </location>
</feature>
<accession>A0A7W7B0L9</accession>
<protein>
    <recommendedName>
        <fullName evidence="5">Sec-independent protein translocase protein TatC</fullName>
    </recommendedName>
</protein>
<dbReference type="InterPro" id="IPR002033">
    <property type="entry name" value="TatC"/>
</dbReference>
<keyword evidence="3 5" id="KW-1133">Transmembrane helix</keyword>
<dbReference type="HAMAP" id="MF_00902">
    <property type="entry name" value="TatC"/>
    <property type="match status" value="1"/>
</dbReference>
<evidence type="ECO:0000313" key="7">
    <source>
        <dbReference type="Proteomes" id="UP000566324"/>
    </source>
</evidence>
<feature type="transmembrane region" description="Helical" evidence="5">
    <location>
        <begin position="158"/>
        <end position="183"/>
    </location>
</feature>
<dbReference type="GO" id="GO:0065002">
    <property type="term" value="P:intracellular protein transmembrane transport"/>
    <property type="evidence" value="ECO:0007669"/>
    <property type="project" value="TreeGrafter"/>
</dbReference>
<dbReference type="Pfam" id="PF00902">
    <property type="entry name" value="TatC"/>
    <property type="match status" value="1"/>
</dbReference>
<dbReference type="EMBL" id="JACHNZ010000013">
    <property type="protein sequence ID" value="MBB4631843.1"/>
    <property type="molecule type" value="Genomic_DNA"/>
</dbReference>
<comment type="subcellular location">
    <subcellularLocation>
        <location evidence="5">Cell membrane</location>
        <topology evidence="5">Multi-pass membrane protein</topology>
    </subcellularLocation>
    <subcellularLocation>
        <location evidence="1">Membrane</location>
        <topology evidence="1">Multi-pass membrane protein</topology>
    </subcellularLocation>
</comment>
<evidence type="ECO:0000256" key="2">
    <source>
        <dbReference type="ARBA" id="ARBA00022692"/>
    </source>
</evidence>
<comment type="subunit">
    <text evidence="5">The Tat system comprises two distinct complexes: a TatABC complex, containing multiple copies of TatA, TatB and TatC subunits, and a separate TatA complex, containing only TatA subunits. Substrates initially bind to the TatABC complex, which probably triggers association of the separate TatA complex to form the active translocon.</text>
</comment>
<dbReference type="NCBIfam" id="TIGR00945">
    <property type="entry name" value="tatC"/>
    <property type="match status" value="1"/>
</dbReference>
<dbReference type="PRINTS" id="PR01840">
    <property type="entry name" value="TATCFAMILY"/>
</dbReference>
<evidence type="ECO:0000256" key="4">
    <source>
        <dbReference type="ARBA" id="ARBA00023136"/>
    </source>
</evidence>
<keyword evidence="7" id="KW-1185">Reference proteome</keyword>